<dbReference type="EMBL" id="QUMQ01000001">
    <property type="protein sequence ID" value="REF96249.1"/>
    <property type="molecule type" value="Genomic_DNA"/>
</dbReference>
<dbReference type="RefSeq" id="WP_116067808.1">
    <property type="nucleotide sequence ID" value="NZ_BONB01000007.1"/>
</dbReference>
<sequence length="248" mass="25882">MTDQQLDELFARFRAGPPLAAPAGAHAARLVSRRRRRSQTVAAGVLTAVAVGLPSVGLAAGVFDRPPVKDGALIPSAAPMTDVTGPGAALPAVAMLRESDLPAGYRHLVPQVSEDPQAGIGGRCFGREPLGNARRVAQFMRGDHEFLQQVVTRMDSAAAAQDWLDALPDVLRGDCVPSRITVADSGFAGAGSLLIQARSDIGEPGFYLLVRQGPLITLISQQDQTDPAALVELGRVAADRLCAGTSSC</sequence>
<proteinExistence type="predicted"/>
<organism evidence="2 3">
    <name type="scientific">Asanoa ferruginea</name>
    <dbReference type="NCBI Taxonomy" id="53367"/>
    <lineage>
        <taxon>Bacteria</taxon>
        <taxon>Bacillati</taxon>
        <taxon>Actinomycetota</taxon>
        <taxon>Actinomycetes</taxon>
        <taxon>Micromonosporales</taxon>
        <taxon>Micromonosporaceae</taxon>
        <taxon>Asanoa</taxon>
    </lineage>
</organism>
<accession>A0A3D9ZHC1</accession>
<evidence type="ECO:0008006" key="4">
    <source>
        <dbReference type="Google" id="ProtNLM"/>
    </source>
</evidence>
<feature type="transmembrane region" description="Helical" evidence="1">
    <location>
        <begin position="41"/>
        <end position="63"/>
    </location>
</feature>
<gene>
    <name evidence="2" type="ORF">DFJ67_2226</name>
</gene>
<evidence type="ECO:0000313" key="2">
    <source>
        <dbReference type="EMBL" id="REF96249.1"/>
    </source>
</evidence>
<comment type="caution">
    <text evidence="2">The sequence shown here is derived from an EMBL/GenBank/DDBJ whole genome shotgun (WGS) entry which is preliminary data.</text>
</comment>
<reference evidence="2 3" key="1">
    <citation type="submission" date="2018-08" db="EMBL/GenBank/DDBJ databases">
        <title>Sequencing the genomes of 1000 actinobacteria strains.</title>
        <authorList>
            <person name="Klenk H.-P."/>
        </authorList>
    </citation>
    <scope>NUCLEOTIDE SEQUENCE [LARGE SCALE GENOMIC DNA]</scope>
    <source>
        <strain evidence="2 3">DSM 44099</strain>
    </source>
</reference>
<dbReference type="AlphaFoldDB" id="A0A3D9ZHC1"/>
<keyword evidence="3" id="KW-1185">Reference proteome</keyword>
<dbReference type="OrthoDB" id="3405970at2"/>
<protein>
    <recommendedName>
        <fullName evidence="4">PknH-like protein</fullName>
    </recommendedName>
</protein>
<keyword evidence="1" id="KW-0812">Transmembrane</keyword>
<name>A0A3D9ZHC1_9ACTN</name>
<dbReference type="Proteomes" id="UP000256913">
    <property type="component" value="Unassembled WGS sequence"/>
</dbReference>
<evidence type="ECO:0000256" key="1">
    <source>
        <dbReference type="SAM" id="Phobius"/>
    </source>
</evidence>
<keyword evidence="1" id="KW-1133">Transmembrane helix</keyword>
<keyword evidence="1" id="KW-0472">Membrane</keyword>
<evidence type="ECO:0000313" key="3">
    <source>
        <dbReference type="Proteomes" id="UP000256913"/>
    </source>
</evidence>